<organism evidence="1 2">
    <name type="scientific">Candidatus Kaiserbacteria bacterium RIFCSPLOWO2_01_FULL_52_12b</name>
    <dbReference type="NCBI Taxonomy" id="1798509"/>
    <lineage>
        <taxon>Bacteria</taxon>
        <taxon>Candidatus Kaiseribacteriota</taxon>
    </lineage>
</organism>
<gene>
    <name evidence="1" type="ORF">A3A36_00625</name>
</gene>
<evidence type="ECO:0000313" key="1">
    <source>
        <dbReference type="EMBL" id="OGG78159.1"/>
    </source>
</evidence>
<proteinExistence type="predicted"/>
<dbReference type="AlphaFoldDB" id="A0A1F6EX16"/>
<name>A0A1F6EX16_9BACT</name>
<accession>A0A1F6EX16</accession>
<dbReference type="Proteomes" id="UP000178811">
    <property type="component" value="Unassembled WGS sequence"/>
</dbReference>
<protein>
    <submittedName>
        <fullName evidence="1">Uncharacterized protein</fullName>
    </submittedName>
</protein>
<comment type="caution">
    <text evidence="1">The sequence shown here is derived from an EMBL/GenBank/DDBJ whole genome shotgun (WGS) entry which is preliminary data.</text>
</comment>
<dbReference type="EMBL" id="MFLW01000021">
    <property type="protein sequence ID" value="OGG78159.1"/>
    <property type="molecule type" value="Genomic_DNA"/>
</dbReference>
<reference evidence="1 2" key="1">
    <citation type="journal article" date="2016" name="Nat. Commun.">
        <title>Thousands of microbial genomes shed light on interconnected biogeochemical processes in an aquifer system.</title>
        <authorList>
            <person name="Anantharaman K."/>
            <person name="Brown C.T."/>
            <person name="Hug L.A."/>
            <person name="Sharon I."/>
            <person name="Castelle C.J."/>
            <person name="Probst A.J."/>
            <person name="Thomas B.C."/>
            <person name="Singh A."/>
            <person name="Wilkins M.J."/>
            <person name="Karaoz U."/>
            <person name="Brodie E.L."/>
            <person name="Williams K.H."/>
            <person name="Hubbard S.S."/>
            <person name="Banfield J.F."/>
        </authorList>
    </citation>
    <scope>NUCLEOTIDE SEQUENCE [LARGE SCALE GENOMIC DNA]</scope>
</reference>
<sequence>MEGESIMCTDIVRYQDKIQDFQDRQIAAQTALGRKKDRIIPMTLKEYLAQAPERDKKAKAARAAKEAAEDAYFDAMSDLVDTHPIGRPVPHGGCGDPS</sequence>
<evidence type="ECO:0000313" key="2">
    <source>
        <dbReference type="Proteomes" id="UP000178811"/>
    </source>
</evidence>